<dbReference type="InterPro" id="IPR004722">
    <property type="entry name" value="DHOase"/>
</dbReference>
<feature type="domain" description="Dihydroorotase catalytic" evidence="2">
    <location>
        <begin position="56"/>
        <end position="236"/>
    </location>
</feature>
<dbReference type="PANTHER" id="PTHR43668:SF2">
    <property type="entry name" value="ALLANTOINASE"/>
    <property type="match status" value="1"/>
</dbReference>
<accession>A0ABN1MRG8</accession>
<evidence type="ECO:0000256" key="1">
    <source>
        <dbReference type="ARBA" id="ARBA00022975"/>
    </source>
</evidence>
<evidence type="ECO:0000259" key="2">
    <source>
        <dbReference type="Pfam" id="PF12890"/>
    </source>
</evidence>
<evidence type="ECO:0000313" key="3">
    <source>
        <dbReference type="EMBL" id="GAA0875457.1"/>
    </source>
</evidence>
<dbReference type="Proteomes" id="UP001501126">
    <property type="component" value="Unassembled WGS sequence"/>
</dbReference>
<dbReference type="SUPFAM" id="SSF51338">
    <property type="entry name" value="Composite domain of metallo-dependent hydrolases"/>
    <property type="match status" value="1"/>
</dbReference>
<dbReference type="Gene3D" id="3.20.20.140">
    <property type="entry name" value="Metal-dependent hydrolases"/>
    <property type="match status" value="1"/>
</dbReference>
<dbReference type="CDD" id="cd01317">
    <property type="entry name" value="DHOase_IIa"/>
    <property type="match status" value="1"/>
</dbReference>
<dbReference type="Pfam" id="PF12890">
    <property type="entry name" value="DHOase"/>
    <property type="match status" value="1"/>
</dbReference>
<dbReference type="NCBIfam" id="TIGR00857">
    <property type="entry name" value="pyrC_multi"/>
    <property type="match status" value="1"/>
</dbReference>
<dbReference type="RefSeq" id="WP_343786965.1">
    <property type="nucleotide sequence ID" value="NZ_BAAAFH010000011.1"/>
</dbReference>
<name>A0ABN1MRG8_9FLAO</name>
<protein>
    <submittedName>
        <fullName evidence="3">Dihydroorotase</fullName>
    </submittedName>
</protein>
<sequence length="424" mass="46342">MRILIKQAKVLDKTSSLHGKTTDILVVDGVISEIAENIQSEADFSLNFPNLHISKGWFDLKAHFCDPGEEHKETIQTGLRAAESGGYTHVALLPSTVPAVSNKAQVEYVIGKSDFSAVSVLPMGTLTEGMKGENLAELYDMFQSGAGFFTDDTKHVSSGILYRGLLYVQNFGGRIISFANDSGLSKGGMVNEGRASTLTGLKAIPSISEAIQIERDLRLVEYTGGELHFTGISTEEGVRLIAEAKSKGLRVTADVHANHLVFNEESVIGFDSNFKVMPPYRRETDRVALWKGLQDGTLDAIVSDHRPYDKEEKDLEFDHAGFGNIALQTVFASLSSAPEFDLELVIEKLTNGPRSVHGSDSGELKTGSSADLTAFIPDEKWIFDRDTNCSKCDNTPFLGEELTGRPVAIFNKGQFVRIKDQADE</sequence>
<dbReference type="SUPFAM" id="SSF51556">
    <property type="entry name" value="Metallo-dependent hydrolases"/>
    <property type="match status" value="1"/>
</dbReference>
<organism evidence="3 4">
    <name type="scientific">Wandonia haliotis</name>
    <dbReference type="NCBI Taxonomy" id="574963"/>
    <lineage>
        <taxon>Bacteria</taxon>
        <taxon>Pseudomonadati</taxon>
        <taxon>Bacteroidota</taxon>
        <taxon>Flavobacteriia</taxon>
        <taxon>Flavobacteriales</taxon>
        <taxon>Crocinitomicaceae</taxon>
        <taxon>Wandonia</taxon>
    </lineage>
</organism>
<reference evidence="3 4" key="1">
    <citation type="journal article" date="2019" name="Int. J. Syst. Evol. Microbiol.">
        <title>The Global Catalogue of Microorganisms (GCM) 10K type strain sequencing project: providing services to taxonomists for standard genome sequencing and annotation.</title>
        <authorList>
            <consortium name="The Broad Institute Genomics Platform"/>
            <consortium name="The Broad Institute Genome Sequencing Center for Infectious Disease"/>
            <person name="Wu L."/>
            <person name="Ma J."/>
        </authorList>
    </citation>
    <scope>NUCLEOTIDE SEQUENCE [LARGE SCALE GENOMIC DNA]</scope>
    <source>
        <strain evidence="3 4">JCM 16083</strain>
    </source>
</reference>
<dbReference type="InterPro" id="IPR032466">
    <property type="entry name" value="Metal_Hydrolase"/>
</dbReference>
<proteinExistence type="predicted"/>
<dbReference type="InterPro" id="IPR050138">
    <property type="entry name" value="DHOase/Allantoinase_Hydrolase"/>
</dbReference>
<keyword evidence="1" id="KW-0665">Pyrimidine biosynthesis</keyword>
<keyword evidence="4" id="KW-1185">Reference proteome</keyword>
<dbReference type="EMBL" id="BAAAFH010000011">
    <property type="protein sequence ID" value="GAA0875457.1"/>
    <property type="molecule type" value="Genomic_DNA"/>
</dbReference>
<comment type="caution">
    <text evidence="3">The sequence shown here is derived from an EMBL/GenBank/DDBJ whole genome shotgun (WGS) entry which is preliminary data.</text>
</comment>
<dbReference type="InterPro" id="IPR011059">
    <property type="entry name" value="Metal-dep_hydrolase_composite"/>
</dbReference>
<evidence type="ECO:0000313" key="4">
    <source>
        <dbReference type="Proteomes" id="UP001501126"/>
    </source>
</evidence>
<dbReference type="InterPro" id="IPR024403">
    <property type="entry name" value="DHOase_cat"/>
</dbReference>
<gene>
    <name evidence="3" type="ORF">GCM10009118_18660</name>
</gene>
<dbReference type="Gene3D" id="2.30.40.10">
    <property type="entry name" value="Urease, subunit C, domain 1"/>
    <property type="match status" value="1"/>
</dbReference>
<dbReference type="PANTHER" id="PTHR43668">
    <property type="entry name" value="ALLANTOINASE"/>
    <property type="match status" value="1"/>
</dbReference>